<dbReference type="AlphaFoldDB" id="A0A9Q5V7N3"/>
<evidence type="ECO:0000313" key="1">
    <source>
        <dbReference type="EMBL" id="QGO04571.1"/>
    </source>
</evidence>
<gene>
    <name evidence="1" type="ORF">Psal009_00440</name>
</gene>
<reference evidence="1 2" key="1">
    <citation type="submission" date="2019-04" db="EMBL/GenBank/DDBJ databases">
        <title>Complete genome sequencing of Piscirickettsia salmonis strain Psal-009.</title>
        <authorList>
            <person name="Schober I."/>
            <person name="Bunk B."/>
            <person name="Sproer C."/>
            <person name="Carril G.P."/>
            <person name="Riedel T."/>
            <person name="Flores-Herrera P.A."/>
            <person name="Nourdin-Galindo G."/>
            <person name="Marshall S.H."/>
            <person name="Overmann J."/>
        </authorList>
    </citation>
    <scope>NUCLEOTIDE SEQUENCE [LARGE SCALE GENOMIC DNA]</scope>
    <source>
        <strain evidence="1 2">Psal-009</strain>
    </source>
</reference>
<organism evidence="1 2">
    <name type="scientific">Piscirickettsia salmonis</name>
    <dbReference type="NCBI Taxonomy" id="1238"/>
    <lineage>
        <taxon>Bacteria</taxon>
        <taxon>Pseudomonadati</taxon>
        <taxon>Pseudomonadota</taxon>
        <taxon>Gammaproteobacteria</taxon>
        <taxon>Thiotrichales</taxon>
        <taxon>Piscirickettsiaceae</taxon>
        <taxon>Piscirickettsia</taxon>
    </lineage>
</organism>
<name>A0A9Q5V7N3_PISSA</name>
<dbReference type="EMBL" id="CP038908">
    <property type="protein sequence ID" value="QGO04571.1"/>
    <property type="molecule type" value="Genomic_DNA"/>
</dbReference>
<dbReference type="RefSeq" id="WP_032126844.1">
    <property type="nucleotide sequence ID" value="NZ_CP013779.1"/>
</dbReference>
<protein>
    <submittedName>
        <fullName evidence="1">Uncharacterized protein</fullName>
    </submittedName>
</protein>
<keyword evidence="2" id="KW-1185">Reference proteome</keyword>
<proteinExistence type="predicted"/>
<accession>A0A9Q5V7N3</accession>
<sequence>MNGSNAPEWEHLRLWLEDHKNQPCVLGFGKAIEYEVNHNKSCLEITYKLSRLKIHFKYVPIHSNSFDIIKNHLISKSNQDNWFIYDGKKFKEINESQF</sequence>
<dbReference type="Proteomes" id="UP000422232">
    <property type="component" value="Chromosome"/>
</dbReference>
<dbReference type="GeneID" id="66742459"/>
<evidence type="ECO:0000313" key="2">
    <source>
        <dbReference type="Proteomes" id="UP000422232"/>
    </source>
</evidence>